<accession>W0NQ13</accession>
<dbReference type="CDD" id="cd06558">
    <property type="entry name" value="crotonase-like"/>
    <property type="match status" value="1"/>
</dbReference>
<sequence>MSDRVVFLERIPGEHIAVLTFERPPLNAIDEQVVTELAEATAELATDEGTHAVLVRSALEGVFMAGADITEFERIAEEGIDRALLVQHVFTGLAELPQPTVAAINGHALGGGLELALACDFRFVSRTEGALIGLPEVRLGLLPGAGGTQRLTRLVGPARATELIMKGIRLSPEQAAADGIVHFLVEPEELEPKSREYAVRLARQAPIALRGIKRAIRAASSPDGLSVEAEAFAEALASGDAQVGVKAFLEGEKPSFSGT</sequence>
<dbReference type="GO" id="GO:0006635">
    <property type="term" value="P:fatty acid beta-oxidation"/>
    <property type="evidence" value="ECO:0007669"/>
    <property type="project" value="TreeGrafter"/>
</dbReference>
<dbReference type="GO" id="GO:0004300">
    <property type="term" value="F:enoyl-CoA hydratase activity"/>
    <property type="evidence" value="ECO:0007669"/>
    <property type="project" value="UniProtKB-EC"/>
</dbReference>
<dbReference type="InterPro" id="IPR001753">
    <property type="entry name" value="Enoyl-CoA_hydra/iso"/>
</dbReference>
<comment type="similarity">
    <text evidence="1">Belongs to the enoyl-CoA hydratase/isomerase family.</text>
</comment>
<dbReference type="EC" id="4.2.1.17" evidence="3"/>
<proteinExistence type="inferred from homology"/>
<reference evidence="3" key="1">
    <citation type="submission" date="2013-09" db="EMBL/GenBank/DDBJ databases">
        <title>Novel inorganic pyrophosphatase from soil metagenomic and family and subfamily prediction.</title>
        <authorList>
            <person name="Rodrigues G.R."/>
            <person name="Val-Moraes S.P."/>
            <person name="Varani A.M."/>
            <person name="Lemos E.G.M."/>
            <person name="Pizauro J.M."/>
        </authorList>
    </citation>
    <scope>NUCLEOTIDE SEQUENCE</scope>
</reference>
<organism evidence="3">
    <name type="scientific">uncultured organism</name>
    <dbReference type="NCBI Taxonomy" id="155900"/>
    <lineage>
        <taxon>unclassified sequences</taxon>
        <taxon>environmental samples</taxon>
    </lineage>
</organism>
<evidence type="ECO:0000313" key="3">
    <source>
        <dbReference type="EMBL" id="AHG52939.1"/>
    </source>
</evidence>
<dbReference type="SUPFAM" id="SSF52096">
    <property type="entry name" value="ClpP/crotonase"/>
    <property type="match status" value="1"/>
</dbReference>
<dbReference type="PROSITE" id="PS00166">
    <property type="entry name" value="ENOYL_COA_HYDRATASE"/>
    <property type="match status" value="1"/>
</dbReference>
<dbReference type="Gene3D" id="3.90.226.10">
    <property type="entry name" value="2-enoyl-CoA Hydratase, Chain A, domain 1"/>
    <property type="match status" value="1"/>
</dbReference>
<dbReference type="PANTHER" id="PTHR11941:SF54">
    <property type="entry name" value="ENOYL-COA HYDRATASE, MITOCHONDRIAL"/>
    <property type="match status" value="1"/>
</dbReference>
<protein>
    <submittedName>
        <fullName evidence="3">Putative enoyl-CoA hydratase</fullName>
        <ecNumber evidence="3">4.2.1.17</ecNumber>
    </submittedName>
</protein>
<evidence type="ECO:0000256" key="1">
    <source>
        <dbReference type="ARBA" id="ARBA00005254"/>
    </source>
</evidence>
<name>W0NQ13_9ZZZZ</name>
<dbReference type="EMBL" id="KF715620">
    <property type="protein sequence ID" value="AHG52939.1"/>
    <property type="molecule type" value="Genomic_DNA"/>
</dbReference>
<evidence type="ECO:0000256" key="2">
    <source>
        <dbReference type="ARBA" id="ARBA00023239"/>
    </source>
</evidence>
<keyword evidence="2 3" id="KW-0456">Lyase</keyword>
<dbReference type="InterPro" id="IPR018376">
    <property type="entry name" value="Enoyl-CoA_hyd/isom_CS"/>
</dbReference>
<dbReference type="Pfam" id="PF00378">
    <property type="entry name" value="ECH_1"/>
    <property type="match status" value="1"/>
</dbReference>
<dbReference type="PANTHER" id="PTHR11941">
    <property type="entry name" value="ENOYL-COA HYDRATASE-RELATED"/>
    <property type="match status" value="1"/>
</dbReference>
<gene>
    <name evidence="3" type="primary">fadB</name>
    <name evidence="3" type="ORF">META_00013</name>
</gene>
<dbReference type="AlphaFoldDB" id="W0NQ13"/>
<dbReference type="InterPro" id="IPR029045">
    <property type="entry name" value="ClpP/crotonase-like_dom_sf"/>
</dbReference>
<dbReference type="FunFam" id="3.90.226.10:FF:000009">
    <property type="entry name" value="Carnitinyl-CoA dehydratase"/>
    <property type="match status" value="1"/>
</dbReference>